<gene>
    <name evidence="1" type="ORF">HPB50_011055</name>
</gene>
<name>A0ACB7SGC2_HYAAI</name>
<comment type="caution">
    <text evidence="1">The sequence shown here is derived from an EMBL/GenBank/DDBJ whole genome shotgun (WGS) entry which is preliminary data.</text>
</comment>
<dbReference type="EMBL" id="CM023484">
    <property type="protein sequence ID" value="KAH6932954.1"/>
    <property type="molecule type" value="Genomic_DNA"/>
</dbReference>
<evidence type="ECO:0000313" key="1">
    <source>
        <dbReference type="EMBL" id="KAH6932954.1"/>
    </source>
</evidence>
<accession>A0ACB7SGC2</accession>
<reference evidence="1" key="1">
    <citation type="submission" date="2020-05" db="EMBL/GenBank/DDBJ databases">
        <title>Large-scale comparative analyses of tick genomes elucidate their genetic diversity and vector capacities.</title>
        <authorList>
            <person name="Jia N."/>
            <person name="Wang J."/>
            <person name="Shi W."/>
            <person name="Du L."/>
            <person name="Sun Y."/>
            <person name="Zhan W."/>
            <person name="Jiang J."/>
            <person name="Wang Q."/>
            <person name="Zhang B."/>
            <person name="Ji P."/>
            <person name="Sakyi L.B."/>
            <person name="Cui X."/>
            <person name="Yuan T."/>
            <person name="Jiang B."/>
            <person name="Yang W."/>
            <person name="Lam T.T.-Y."/>
            <person name="Chang Q."/>
            <person name="Ding S."/>
            <person name="Wang X."/>
            <person name="Zhu J."/>
            <person name="Ruan X."/>
            <person name="Zhao L."/>
            <person name="Wei J."/>
            <person name="Que T."/>
            <person name="Du C."/>
            <person name="Cheng J."/>
            <person name="Dai P."/>
            <person name="Han X."/>
            <person name="Huang E."/>
            <person name="Gao Y."/>
            <person name="Liu J."/>
            <person name="Shao H."/>
            <person name="Ye R."/>
            <person name="Li L."/>
            <person name="Wei W."/>
            <person name="Wang X."/>
            <person name="Wang C."/>
            <person name="Yang T."/>
            <person name="Huo Q."/>
            <person name="Li W."/>
            <person name="Guo W."/>
            <person name="Chen H."/>
            <person name="Zhou L."/>
            <person name="Ni X."/>
            <person name="Tian J."/>
            <person name="Zhou Y."/>
            <person name="Sheng Y."/>
            <person name="Liu T."/>
            <person name="Pan Y."/>
            <person name="Xia L."/>
            <person name="Li J."/>
            <person name="Zhao F."/>
            <person name="Cao W."/>
        </authorList>
    </citation>
    <scope>NUCLEOTIDE SEQUENCE</scope>
    <source>
        <strain evidence="1">Hyas-2018</strain>
    </source>
</reference>
<organism evidence="1 2">
    <name type="scientific">Hyalomma asiaticum</name>
    <name type="common">Tick</name>
    <dbReference type="NCBI Taxonomy" id="266040"/>
    <lineage>
        <taxon>Eukaryota</taxon>
        <taxon>Metazoa</taxon>
        <taxon>Ecdysozoa</taxon>
        <taxon>Arthropoda</taxon>
        <taxon>Chelicerata</taxon>
        <taxon>Arachnida</taxon>
        <taxon>Acari</taxon>
        <taxon>Parasitiformes</taxon>
        <taxon>Ixodida</taxon>
        <taxon>Ixodoidea</taxon>
        <taxon>Ixodidae</taxon>
        <taxon>Hyalomminae</taxon>
        <taxon>Hyalomma</taxon>
    </lineage>
</organism>
<keyword evidence="2" id="KW-1185">Reference proteome</keyword>
<sequence>MSKRDFCSLILPQRARKRLQDAGVENDDDLMVAGPSFAAETTLVLDRRRETPVFTFSTASDCLRLSEKSRRIPTWVPSIDAMLDGGIPRRKIIEVTGAAGTGKTQFCMQVAASNELSKKSSVYIDSKGGFTIARYREILAATSRRQECGAATCGGGAGLRYALCDSWKQLVAAVCLLPDKLRNCQANEKEITLVVLDGFDFHLRNQLQDPRERKKVLSGLTQKLVEIANCGAAVLVTNHLSMKPSYSDPTSLVIAPALGQGFGHECAYRATFIGEEGLYKAIFYKAPTFGRAVVLFRIQRDGIVEETDGF</sequence>
<dbReference type="Proteomes" id="UP000821845">
    <property type="component" value="Chromosome 4"/>
</dbReference>
<evidence type="ECO:0000313" key="2">
    <source>
        <dbReference type="Proteomes" id="UP000821845"/>
    </source>
</evidence>
<proteinExistence type="predicted"/>
<protein>
    <submittedName>
        <fullName evidence="1">Uncharacterized protein</fullName>
    </submittedName>
</protein>